<sequence length="272" mass="27898">MTGHPAPSPGEEARLRRLLADARHEAPVPADVATRLDEVLGRLEAGEDVPSGISGTGVLELAAARRRRAGSMLVAAAAVVAVGIGLGQVVDLSGGSSADSSADSSAGSDGAAESFVSAERDEQRERSAAPDRGDTGEGGSSPGGAAANDVGPGTTMMREEPQRAVVVVDRRLARVGDDSFSDDSAVVQRRAIRRGGGPSARVARLRAAPRPVARRWQDCAPAEWGEGIPIAVLYDGEPAVLAFRAPAGDSQVVDLLQCGTGGVLRSTTLPRR</sequence>
<dbReference type="Proteomes" id="UP000732378">
    <property type="component" value="Unassembled WGS sequence"/>
</dbReference>
<accession>A0ABS2MAV2</accession>
<keyword evidence="3" id="KW-1185">Reference proteome</keyword>
<gene>
    <name evidence="2" type="ORF">JOE61_002076</name>
</gene>
<evidence type="ECO:0008006" key="4">
    <source>
        <dbReference type="Google" id="ProtNLM"/>
    </source>
</evidence>
<feature type="compositionally biased region" description="Basic and acidic residues" evidence="1">
    <location>
        <begin position="118"/>
        <end position="135"/>
    </location>
</feature>
<proteinExistence type="predicted"/>
<dbReference type="EMBL" id="JAFBBZ010000001">
    <property type="protein sequence ID" value="MBM7508262.1"/>
    <property type="molecule type" value="Genomic_DNA"/>
</dbReference>
<protein>
    <recommendedName>
        <fullName evidence="4">DUF3040 domain-containing protein</fullName>
    </recommendedName>
</protein>
<feature type="compositionally biased region" description="Low complexity" evidence="1">
    <location>
        <begin position="94"/>
        <end position="112"/>
    </location>
</feature>
<organism evidence="2 3">
    <name type="scientific">Nocardioides salarius</name>
    <dbReference type="NCBI Taxonomy" id="374513"/>
    <lineage>
        <taxon>Bacteria</taxon>
        <taxon>Bacillati</taxon>
        <taxon>Actinomycetota</taxon>
        <taxon>Actinomycetes</taxon>
        <taxon>Propionibacteriales</taxon>
        <taxon>Nocardioidaceae</taxon>
        <taxon>Nocardioides</taxon>
    </lineage>
</organism>
<dbReference type="RefSeq" id="WP_193670579.1">
    <property type="nucleotide sequence ID" value="NZ_JACDTV010000015.1"/>
</dbReference>
<name>A0ABS2MAV2_9ACTN</name>
<reference evidence="2 3" key="1">
    <citation type="submission" date="2021-01" db="EMBL/GenBank/DDBJ databases">
        <title>Sequencing the genomes of 1000 actinobacteria strains.</title>
        <authorList>
            <person name="Klenk H.-P."/>
        </authorList>
    </citation>
    <scope>NUCLEOTIDE SEQUENCE [LARGE SCALE GENOMIC DNA]</scope>
    <source>
        <strain evidence="2 3">DSM 18239</strain>
    </source>
</reference>
<evidence type="ECO:0000256" key="1">
    <source>
        <dbReference type="SAM" id="MobiDB-lite"/>
    </source>
</evidence>
<evidence type="ECO:0000313" key="2">
    <source>
        <dbReference type="EMBL" id="MBM7508262.1"/>
    </source>
</evidence>
<comment type="caution">
    <text evidence="2">The sequence shown here is derived from an EMBL/GenBank/DDBJ whole genome shotgun (WGS) entry which is preliminary data.</text>
</comment>
<evidence type="ECO:0000313" key="3">
    <source>
        <dbReference type="Proteomes" id="UP000732378"/>
    </source>
</evidence>
<feature type="region of interest" description="Disordered" evidence="1">
    <location>
        <begin position="94"/>
        <end position="159"/>
    </location>
</feature>